<feature type="active site" evidence="18">
    <location>
        <position position="598"/>
    </location>
</feature>
<comment type="subcellular location">
    <subcellularLocation>
        <location evidence="2 18">Cell inner membrane</location>
        <topology evidence="2 18">Peripheral membrane protein</topology>
        <orientation evidence="2 18">Cytoplasmic side</orientation>
    </subcellularLocation>
    <subcellularLocation>
        <location evidence="1">Cell inner membrane</location>
        <topology evidence="1">Single-pass membrane protein</topology>
        <orientation evidence="1">Cytoplasmic side</orientation>
    </subcellularLocation>
</comment>
<evidence type="ECO:0000259" key="22">
    <source>
        <dbReference type="Pfam" id="PF00534"/>
    </source>
</evidence>
<keyword evidence="8 18" id="KW-0808">Transferase</keyword>
<sequence>MLRTYSTLISGLKPLIFGYLWLRGKRAPEYRQHWLERTARQSFKLSQRDGILIHCVSVGETVAAQSFIKQIIAAYPQLPITLSSMTPTARALAQKLFGKEVFHVYLPIDTRSAMQRFVSGLQPRHVIILETELWPNFLAELKRRQIPCALVNARLSERSAKGYHKHRWLIGEPWLQLDYIATQDTATTTRVLELGVASDRVVTMGNLKYDFQAPSSTLKAGTVLKQKWQRPIWVAASTHAGEDEQLLEAHKKVLMRHPDALLILVPRHPERFNQVAKLIESSGLRSCRRSTDGSVSAQHHILLGDSMGELILWYATSHAAFIGGSLIERGGHNPLEAIATQTPVISGSHIFNFTEVYQRLDNANAVLWANSKDEIAAAVNQLLADRSAAEQQAHRAATEFSRESGVKDRLTDTIRARLPSPPSTIRTISMIRSLNPTPGQTIWFDETYFSSVSAALFQADYWRERDAIRGAATGRSTAFFVETDKHQLLLRHYYRGGLVGKVNKDRFKREPVEQSRAMAEFSLLLKLRELELPVPNPVAAHFKLAPGWGYRADILVEVIPAAADVFKRLQKDALAADCWQSIGATVKQFHQAGVYHSDLNCHNILVDEQRKVWLVDFDKCGFKSAGEWQQANLQRLLRSLLKEQKKAAEQSTAFHFDEDRDWPQLLAGYES</sequence>
<keyword evidence="10 18" id="KW-0418">Kinase</keyword>
<dbReference type="Pfam" id="PF04413">
    <property type="entry name" value="Glycos_transf_N"/>
    <property type="match status" value="1"/>
</dbReference>
<evidence type="ECO:0000313" key="24">
    <source>
        <dbReference type="EMBL" id="RUO40648.1"/>
    </source>
</evidence>
<dbReference type="SUPFAM" id="SSF56112">
    <property type="entry name" value="Protein kinase-like (PK-like)"/>
    <property type="match status" value="1"/>
</dbReference>
<keyword evidence="25" id="KW-1185">Reference proteome</keyword>
<dbReference type="Pfam" id="PF06293">
    <property type="entry name" value="Kdo"/>
    <property type="match status" value="1"/>
</dbReference>
<dbReference type="Pfam" id="PF00534">
    <property type="entry name" value="Glycos_transf_1"/>
    <property type="match status" value="1"/>
</dbReference>
<evidence type="ECO:0000256" key="10">
    <source>
        <dbReference type="ARBA" id="ARBA00022777"/>
    </source>
</evidence>
<reference evidence="25" key="1">
    <citation type="journal article" date="2018" name="Front. Microbiol.">
        <title>Genome-Based Analysis Reveals the Taxonomy and Diversity of the Family Idiomarinaceae.</title>
        <authorList>
            <person name="Liu Y."/>
            <person name="Lai Q."/>
            <person name="Shao Z."/>
        </authorList>
    </citation>
    <scope>NUCLEOTIDE SEQUENCE [LARGE SCALE GENOMIC DNA]</scope>
    <source>
        <strain evidence="25">KYW314</strain>
    </source>
</reference>
<feature type="coiled-coil region" evidence="21">
    <location>
        <begin position="372"/>
        <end position="399"/>
    </location>
</feature>
<dbReference type="GO" id="GO:0016773">
    <property type="term" value="F:phosphotransferase activity, alcohol group as acceptor"/>
    <property type="evidence" value="ECO:0007669"/>
    <property type="project" value="UniProtKB-UniRule"/>
</dbReference>
<dbReference type="RefSeq" id="WP_169929383.1">
    <property type="nucleotide sequence ID" value="NZ_PIPR01000001.1"/>
</dbReference>
<evidence type="ECO:0000256" key="20">
    <source>
        <dbReference type="PIRSR" id="PIRSR639901-2"/>
    </source>
</evidence>
<keyword evidence="12" id="KW-0812">Transmembrane</keyword>
<evidence type="ECO:0000256" key="15">
    <source>
        <dbReference type="ARBA" id="ARBA00029511"/>
    </source>
</evidence>
<comment type="pathway">
    <text evidence="3 18">Bacterial outer membrane biogenesis; LPS core biosynthesis.</text>
</comment>
<keyword evidence="9 18" id="KW-0547">Nucleotide-binding</keyword>
<feature type="site" description="Transition state stabilizer" evidence="20">
    <location>
        <position position="130"/>
    </location>
</feature>
<evidence type="ECO:0000256" key="12">
    <source>
        <dbReference type="ARBA" id="ARBA00022968"/>
    </source>
</evidence>
<evidence type="ECO:0000256" key="3">
    <source>
        <dbReference type="ARBA" id="ARBA00004713"/>
    </source>
</evidence>
<name>A0A7Z6ZSN4_9GAMM</name>
<feature type="domain" description="Glycosyl transferase family 1" evidence="22">
    <location>
        <begin position="245"/>
        <end position="396"/>
    </location>
</feature>
<comment type="caution">
    <text evidence="24">The sequence shown here is derived from an EMBL/GenBank/DDBJ whole genome shotgun (WGS) entry which is preliminary data.</text>
</comment>
<evidence type="ECO:0000256" key="21">
    <source>
        <dbReference type="SAM" id="Coils"/>
    </source>
</evidence>
<organism evidence="24 25">
    <name type="scientific">Pseudidiomarina aestuarii</name>
    <dbReference type="NCBI Taxonomy" id="624146"/>
    <lineage>
        <taxon>Bacteria</taxon>
        <taxon>Pseudomonadati</taxon>
        <taxon>Pseudomonadota</taxon>
        <taxon>Gammaproteobacteria</taxon>
        <taxon>Alteromonadales</taxon>
        <taxon>Idiomarinaceae</taxon>
        <taxon>Pseudidiomarina</taxon>
    </lineage>
</organism>
<feature type="site" description="Transition state stabilizer" evidence="20">
    <location>
        <position position="208"/>
    </location>
</feature>
<evidence type="ECO:0000256" key="4">
    <source>
        <dbReference type="ARBA" id="ARBA00006380"/>
    </source>
</evidence>
<dbReference type="AlphaFoldDB" id="A0A7Z6ZSN4"/>
<dbReference type="Gene3D" id="3.40.50.2000">
    <property type="entry name" value="Glycogen Phosphorylase B"/>
    <property type="match status" value="1"/>
</dbReference>
<keyword evidence="14 18" id="KW-0472">Membrane</keyword>
<comment type="function">
    <text evidence="18">Catalyzes the ATP-dependent phosphorylation of the 3-deoxy-D-manno-octulosonic acid (Kdo) residue in Kdo-lipid IV(A) at the 4-OH position.</text>
</comment>
<dbReference type="GO" id="GO:0016301">
    <property type="term" value="F:kinase activity"/>
    <property type="evidence" value="ECO:0007669"/>
    <property type="project" value="UniProtKB-KW"/>
</dbReference>
<protein>
    <recommendedName>
        <fullName evidence="15 18">3-deoxy-D-manno-octulosonic acid kinase</fullName>
        <shortName evidence="18">Kdo kinase</shortName>
        <ecNumber evidence="18">2.7.1.166</ecNumber>
    </recommendedName>
</protein>
<keyword evidence="11 18" id="KW-0067">ATP-binding</keyword>
<evidence type="ECO:0000256" key="13">
    <source>
        <dbReference type="ARBA" id="ARBA00022985"/>
    </source>
</evidence>
<evidence type="ECO:0000256" key="9">
    <source>
        <dbReference type="ARBA" id="ARBA00022741"/>
    </source>
</evidence>
<evidence type="ECO:0000256" key="19">
    <source>
        <dbReference type="PIRSR" id="PIRSR639901-1"/>
    </source>
</evidence>
<evidence type="ECO:0000256" key="6">
    <source>
        <dbReference type="ARBA" id="ARBA00022475"/>
    </source>
</evidence>
<evidence type="ECO:0000256" key="8">
    <source>
        <dbReference type="ARBA" id="ARBA00022679"/>
    </source>
</evidence>
<evidence type="ECO:0000259" key="23">
    <source>
        <dbReference type="Pfam" id="PF04413"/>
    </source>
</evidence>
<comment type="similarity">
    <text evidence="4">Belongs to the glycosyltransferase group 1 family. Glycosyltransferase 30 subfamily.</text>
</comment>
<feature type="domain" description="3-deoxy-D-manno-octulosonic-acid transferase N-terminal" evidence="23">
    <location>
        <begin position="33"/>
        <end position="210"/>
    </location>
</feature>
<keyword evidence="6 18" id="KW-1003">Cell membrane</keyword>
<dbReference type="FunFam" id="3.40.50.11720:FF:000001">
    <property type="entry name" value="3-deoxy-D-manno-octulosonic acid transferase"/>
    <property type="match status" value="1"/>
</dbReference>
<dbReference type="InterPro" id="IPR007507">
    <property type="entry name" value="Glycos_transf_N"/>
</dbReference>
<dbReference type="Gene3D" id="3.40.50.11720">
    <property type="entry name" value="3-Deoxy-D-manno-octulosonic-acid transferase, N-terminal domain"/>
    <property type="match status" value="1"/>
</dbReference>
<evidence type="ECO:0000313" key="25">
    <source>
        <dbReference type="Proteomes" id="UP000287766"/>
    </source>
</evidence>
<proteinExistence type="inferred from homology"/>
<comment type="similarity">
    <text evidence="5 18">Belongs to the protein kinase superfamily. KdkA/RfaP family.</text>
</comment>
<dbReference type="GO" id="GO:0009245">
    <property type="term" value="P:lipid A biosynthetic process"/>
    <property type="evidence" value="ECO:0007669"/>
    <property type="project" value="TreeGrafter"/>
</dbReference>
<dbReference type="NCBIfam" id="NF004388">
    <property type="entry name" value="PRK05749.1-4"/>
    <property type="match status" value="1"/>
</dbReference>
<evidence type="ECO:0000256" key="16">
    <source>
        <dbReference type="ARBA" id="ARBA00034417"/>
    </source>
</evidence>
<evidence type="ECO:0000256" key="7">
    <source>
        <dbReference type="ARBA" id="ARBA00022519"/>
    </source>
</evidence>
<evidence type="ECO:0000256" key="2">
    <source>
        <dbReference type="ARBA" id="ARBA00004515"/>
    </source>
</evidence>
<dbReference type="PANTHER" id="PTHR42755:SF1">
    <property type="entry name" value="3-DEOXY-D-MANNO-OCTULOSONIC ACID TRANSFERASE, MITOCHONDRIAL-RELATED"/>
    <property type="match status" value="1"/>
</dbReference>
<dbReference type="FunFam" id="3.40.50.2000:FF:000032">
    <property type="entry name" value="3-deoxy-D-manno-octulosonic acid transferase"/>
    <property type="match status" value="1"/>
</dbReference>
<evidence type="ECO:0000256" key="18">
    <source>
        <dbReference type="HAMAP-Rule" id="MF_00521"/>
    </source>
</evidence>
<dbReference type="NCBIfam" id="NF002475">
    <property type="entry name" value="PRK01723.1"/>
    <property type="match status" value="1"/>
</dbReference>
<dbReference type="GO" id="GO:0043842">
    <property type="term" value="F:Kdo transferase activity"/>
    <property type="evidence" value="ECO:0007669"/>
    <property type="project" value="UniProtKB-EC"/>
</dbReference>
<dbReference type="Gene3D" id="1.10.510.10">
    <property type="entry name" value="Transferase(Phosphotransferase) domain 1"/>
    <property type="match status" value="1"/>
</dbReference>
<evidence type="ECO:0000256" key="17">
    <source>
        <dbReference type="ARBA" id="ARBA00049183"/>
    </source>
</evidence>
<keyword evidence="21" id="KW-0175">Coiled coil</keyword>
<dbReference type="EC" id="2.7.1.166" evidence="18"/>
<comment type="catalytic activity">
    <reaction evidence="17">
        <text>lipid IVA (E. coli) + CMP-3-deoxy-beta-D-manno-octulosonate = alpha-Kdo-(2-&gt;6)-lipid IVA (E. coli) + CMP + H(+)</text>
        <dbReference type="Rhea" id="RHEA:28066"/>
        <dbReference type="ChEBI" id="CHEBI:15378"/>
        <dbReference type="ChEBI" id="CHEBI:58603"/>
        <dbReference type="ChEBI" id="CHEBI:60364"/>
        <dbReference type="ChEBI" id="CHEBI:60377"/>
        <dbReference type="ChEBI" id="CHEBI:85987"/>
        <dbReference type="EC" id="2.4.99.12"/>
    </reaction>
</comment>
<dbReference type="GO" id="GO:0005524">
    <property type="term" value="F:ATP binding"/>
    <property type="evidence" value="ECO:0007669"/>
    <property type="project" value="UniProtKB-UniRule"/>
</dbReference>
<dbReference type="InterPro" id="IPR022826">
    <property type="entry name" value="KDO_kinase"/>
</dbReference>
<comment type="catalytic activity">
    <reaction evidence="16 18">
        <text>an alpha-Kdo-(2-&gt;6)-lipid IVA + ATP = a 4-O-phospho-alpha-Kdo-(2-&gt;6)-lipid IVA + ADP + H(+)</text>
        <dbReference type="Rhea" id="RHEA:74271"/>
        <dbReference type="ChEBI" id="CHEBI:15378"/>
        <dbReference type="ChEBI" id="CHEBI:30616"/>
        <dbReference type="ChEBI" id="CHEBI:176428"/>
        <dbReference type="ChEBI" id="CHEBI:193140"/>
        <dbReference type="ChEBI" id="CHEBI:456216"/>
        <dbReference type="EC" id="2.7.1.166"/>
    </reaction>
</comment>
<dbReference type="InterPro" id="IPR001296">
    <property type="entry name" value="Glyco_trans_1"/>
</dbReference>
<evidence type="ECO:0000256" key="5">
    <source>
        <dbReference type="ARBA" id="ARBA00010327"/>
    </source>
</evidence>
<evidence type="ECO:0000256" key="1">
    <source>
        <dbReference type="ARBA" id="ARBA00004388"/>
    </source>
</evidence>
<dbReference type="UniPathway" id="UPA00958"/>
<dbReference type="GO" id="GO:0009244">
    <property type="term" value="P:lipopolysaccharide core region biosynthetic process"/>
    <property type="evidence" value="ECO:0007669"/>
    <property type="project" value="UniProtKB-UniRule"/>
</dbReference>
<evidence type="ECO:0000256" key="14">
    <source>
        <dbReference type="ARBA" id="ARBA00023136"/>
    </source>
</evidence>
<dbReference type="InterPro" id="IPR039901">
    <property type="entry name" value="Kdotransferase"/>
</dbReference>
<dbReference type="GO" id="GO:0005886">
    <property type="term" value="C:plasma membrane"/>
    <property type="evidence" value="ECO:0007669"/>
    <property type="project" value="UniProtKB-SubCell"/>
</dbReference>
<keyword evidence="12" id="KW-0735">Signal-anchor</keyword>
<accession>A0A7Z6ZSN4</accession>
<dbReference type="HAMAP" id="MF_00521">
    <property type="entry name" value="KDO_kinase"/>
    <property type="match status" value="1"/>
</dbReference>
<dbReference type="InterPro" id="IPR011009">
    <property type="entry name" value="Kinase-like_dom_sf"/>
</dbReference>
<dbReference type="SUPFAM" id="SSF53756">
    <property type="entry name" value="UDP-Glycosyltransferase/glycogen phosphorylase"/>
    <property type="match status" value="1"/>
</dbReference>
<dbReference type="PANTHER" id="PTHR42755">
    <property type="entry name" value="3-DEOXY-MANNO-OCTULOSONATE CYTIDYLYLTRANSFERASE"/>
    <property type="match status" value="1"/>
</dbReference>
<keyword evidence="7 18" id="KW-0997">Cell inner membrane</keyword>
<gene>
    <name evidence="18" type="primary">kdkA</name>
    <name evidence="24" type="ORF">CWE22_00070</name>
</gene>
<evidence type="ECO:0000256" key="11">
    <source>
        <dbReference type="ARBA" id="ARBA00022840"/>
    </source>
</evidence>
<keyword evidence="13 18" id="KW-0448">Lipopolysaccharide biosynthesis</keyword>
<dbReference type="EMBL" id="PIPR01000001">
    <property type="protein sequence ID" value="RUO40648.1"/>
    <property type="molecule type" value="Genomic_DNA"/>
</dbReference>
<dbReference type="Proteomes" id="UP000287766">
    <property type="component" value="Unassembled WGS sequence"/>
</dbReference>
<feature type="active site" description="Proton acceptor" evidence="19">
    <location>
        <position position="60"/>
    </location>
</feature>
<dbReference type="InterPro" id="IPR038107">
    <property type="entry name" value="Glycos_transf_N_sf"/>
</dbReference>